<dbReference type="AlphaFoldDB" id="A0A0R3XCF9"/>
<name>A0A0R3XCF9_HYDTA</name>
<reference evidence="1 2" key="2">
    <citation type="submission" date="2018-11" db="EMBL/GenBank/DDBJ databases">
        <authorList>
            <consortium name="Pathogen Informatics"/>
        </authorList>
    </citation>
    <scope>NUCLEOTIDE SEQUENCE [LARGE SCALE GENOMIC DNA]</scope>
</reference>
<keyword evidence="2" id="KW-1185">Reference proteome</keyword>
<dbReference type="OrthoDB" id="18982at2759"/>
<evidence type="ECO:0000313" key="2">
    <source>
        <dbReference type="Proteomes" id="UP000274429"/>
    </source>
</evidence>
<protein>
    <submittedName>
        <fullName evidence="3">ATG_C domain-containing protein</fullName>
    </submittedName>
</protein>
<dbReference type="EMBL" id="UYWX01023242">
    <property type="protein sequence ID" value="VDM36199.1"/>
    <property type="molecule type" value="Genomic_DNA"/>
</dbReference>
<dbReference type="WBParaSite" id="TTAC_0001123601-mRNA-1">
    <property type="protein sequence ID" value="TTAC_0001123601-mRNA-1"/>
    <property type="gene ID" value="TTAC_0001123601"/>
</dbReference>
<evidence type="ECO:0000313" key="1">
    <source>
        <dbReference type="EMBL" id="VDM36199.1"/>
    </source>
</evidence>
<sequence length="72" mass="7451">MATQPSDLREGATMAVQTIYRGAAHIAADFTTPFVDPDPQKGSIGALGDVLRQIPPATVIPFVIGCEVGPTA</sequence>
<proteinExistence type="predicted"/>
<dbReference type="Proteomes" id="UP000274429">
    <property type="component" value="Unassembled WGS sequence"/>
</dbReference>
<reference evidence="3" key="1">
    <citation type="submission" date="2017-02" db="UniProtKB">
        <authorList>
            <consortium name="WormBaseParasite"/>
        </authorList>
    </citation>
    <scope>IDENTIFICATION</scope>
</reference>
<gene>
    <name evidence="1" type="ORF">TTAC_LOCUS11219</name>
</gene>
<organism evidence="3">
    <name type="scientific">Hydatigena taeniaeformis</name>
    <name type="common">Feline tapeworm</name>
    <name type="synonym">Taenia taeniaeformis</name>
    <dbReference type="NCBI Taxonomy" id="6205"/>
    <lineage>
        <taxon>Eukaryota</taxon>
        <taxon>Metazoa</taxon>
        <taxon>Spiralia</taxon>
        <taxon>Lophotrochozoa</taxon>
        <taxon>Platyhelminthes</taxon>
        <taxon>Cestoda</taxon>
        <taxon>Eucestoda</taxon>
        <taxon>Cyclophyllidea</taxon>
        <taxon>Taeniidae</taxon>
        <taxon>Hydatigera</taxon>
    </lineage>
</organism>
<accession>A0A0R3XCF9</accession>
<evidence type="ECO:0000313" key="3">
    <source>
        <dbReference type="WBParaSite" id="TTAC_0001123601-mRNA-1"/>
    </source>
</evidence>
<dbReference type="STRING" id="6205.A0A0R3XCF9"/>